<name>A0ABW4LHM2_9MICO</name>
<keyword evidence="3 6" id="KW-0812">Transmembrane</keyword>
<dbReference type="RefSeq" id="WP_377935264.1">
    <property type="nucleotide sequence ID" value="NZ_JBHUEA010000019.1"/>
</dbReference>
<evidence type="ECO:0000313" key="8">
    <source>
        <dbReference type="EMBL" id="MFD1722290.1"/>
    </source>
</evidence>
<feature type="transmembrane region" description="Helical" evidence="6">
    <location>
        <begin position="26"/>
        <end position="45"/>
    </location>
</feature>
<reference evidence="9" key="1">
    <citation type="journal article" date="2019" name="Int. J. Syst. Evol. Microbiol.">
        <title>The Global Catalogue of Microorganisms (GCM) 10K type strain sequencing project: providing services to taxonomists for standard genome sequencing and annotation.</title>
        <authorList>
            <consortium name="The Broad Institute Genomics Platform"/>
            <consortium name="The Broad Institute Genome Sequencing Center for Infectious Disease"/>
            <person name="Wu L."/>
            <person name="Ma J."/>
        </authorList>
    </citation>
    <scope>NUCLEOTIDE SEQUENCE [LARGE SCALE GENOMIC DNA]</scope>
    <source>
        <strain evidence="9">CGMCC 1.12471</strain>
    </source>
</reference>
<feature type="transmembrane region" description="Helical" evidence="6">
    <location>
        <begin position="425"/>
        <end position="450"/>
    </location>
</feature>
<evidence type="ECO:0000256" key="1">
    <source>
        <dbReference type="ARBA" id="ARBA00004651"/>
    </source>
</evidence>
<evidence type="ECO:0000256" key="6">
    <source>
        <dbReference type="SAM" id="Phobius"/>
    </source>
</evidence>
<evidence type="ECO:0000256" key="3">
    <source>
        <dbReference type="ARBA" id="ARBA00022692"/>
    </source>
</evidence>
<evidence type="ECO:0000259" key="7">
    <source>
        <dbReference type="Pfam" id="PF02687"/>
    </source>
</evidence>
<evidence type="ECO:0000256" key="2">
    <source>
        <dbReference type="ARBA" id="ARBA00022475"/>
    </source>
</evidence>
<keyword evidence="4 6" id="KW-1133">Transmembrane helix</keyword>
<proteinExistence type="predicted"/>
<evidence type="ECO:0000313" key="9">
    <source>
        <dbReference type="Proteomes" id="UP001597347"/>
    </source>
</evidence>
<dbReference type="EMBL" id="JBHUEA010000019">
    <property type="protein sequence ID" value="MFD1722290.1"/>
    <property type="molecule type" value="Genomic_DNA"/>
</dbReference>
<dbReference type="InterPro" id="IPR003838">
    <property type="entry name" value="ABC3_permease_C"/>
</dbReference>
<feature type="transmembrane region" description="Helical" evidence="6">
    <location>
        <begin position="379"/>
        <end position="405"/>
    </location>
</feature>
<evidence type="ECO:0000256" key="5">
    <source>
        <dbReference type="ARBA" id="ARBA00023136"/>
    </source>
</evidence>
<organism evidence="8 9">
    <name type="scientific">Amnibacterium endophyticum</name>
    <dbReference type="NCBI Taxonomy" id="2109337"/>
    <lineage>
        <taxon>Bacteria</taxon>
        <taxon>Bacillati</taxon>
        <taxon>Actinomycetota</taxon>
        <taxon>Actinomycetes</taxon>
        <taxon>Micrococcales</taxon>
        <taxon>Microbacteriaceae</taxon>
        <taxon>Amnibacterium</taxon>
    </lineage>
</organism>
<feature type="transmembrane region" description="Helical" evidence="6">
    <location>
        <begin position="57"/>
        <end position="77"/>
    </location>
</feature>
<accession>A0ABW4LHM2</accession>
<dbReference type="Pfam" id="PF02687">
    <property type="entry name" value="FtsX"/>
    <property type="match status" value="1"/>
</dbReference>
<comment type="caution">
    <text evidence="8">The sequence shown here is derived from an EMBL/GenBank/DDBJ whole genome shotgun (WGS) entry which is preliminary data.</text>
</comment>
<feature type="transmembrane region" description="Helical" evidence="6">
    <location>
        <begin position="112"/>
        <end position="134"/>
    </location>
</feature>
<protein>
    <submittedName>
        <fullName evidence="8">FtsX-like permease family protein</fullName>
    </submittedName>
</protein>
<feature type="transmembrane region" description="Helical" evidence="6">
    <location>
        <begin position="336"/>
        <end position="358"/>
    </location>
</feature>
<evidence type="ECO:0000256" key="4">
    <source>
        <dbReference type="ARBA" id="ARBA00022989"/>
    </source>
</evidence>
<dbReference type="Proteomes" id="UP001597347">
    <property type="component" value="Unassembled WGS sequence"/>
</dbReference>
<dbReference type="PANTHER" id="PTHR43738:SF2">
    <property type="entry name" value="ABC TRANSPORTER PERMEASE"/>
    <property type="match status" value="1"/>
</dbReference>
<feature type="domain" description="ABC3 transporter permease C-terminal" evidence="7">
    <location>
        <begin position="337"/>
        <end position="446"/>
    </location>
</feature>
<sequence length="469" mass="46789">SGAVRRAPANRSDRARLLRLRRARRIAVEATVVAVAVVALLVLDAGAGFDGSAPNPLLLVAPLLVAAAATLVVLRVVPPVVRGGVVVARRAHGVSGVLVAARAGRARAALPLLALCIALGLALNDGMLLASVAAGQEAAAWDRIGADARATTAADVQRLRAEPGVRHAAVVAVEPGTSLDLGTTGARATLLGVDPGYAGVVGALPASAQDTAAVLRRLGDPSGPLPVVVDEQLAGLMAGRALTLQLDAGDVPARVAGTVAGGPAGWADGPFLFADLDALRRRAPDVQADAALVVGPAAGAALVAAGVPEDDVLTRTGWLRALRDAPIVAGTRRATLLAAGLLALLAGAALAATVLAGAPDRRRTLALLRTLGMRRRVGWWLLVADLVPLVLGGLAGGAAIGVVAAEVFDPALALSGLTGGRGDPPVGISGAVLGVVLAGALVVLAAGVGVEALSWRRDRFAEVLRVGGR</sequence>
<keyword evidence="2" id="KW-1003">Cell membrane</keyword>
<keyword evidence="5 6" id="KW-0472">Membrane</keyword>
<gene>
    <name evidence="8" type="ORF">ACFSBI_12090</name>
</gene>
<keyword evidence="9" id="KW-1185">Reference proteome</keyword>
<dbReference type="InterPro" id="IPR051125">
    <property type="entry name" value="ABC-4/HrtB_transporter"/>
</dbReference>
<comment type="subcellular location">
    <subcellularLocation>
        <location evidence="1">Cell membrane</location>
        <topology evidence="1">Multi-pass membrane protein</topology>
    </subcellularLocation>
</comment>
<feature type="non-terminal residue" evidence="8">
    <location>
        <position position="1"/>
    </location>
</feature>
<dbReference type="PANTHER" id="PTHR43738">
    <property type="entry name" value="ABC TRANSPORTER, MEMBRANE PROTEIN"/>
    <property type="match status" value="1"/>
</dbReference>